<keyword evidence="3" id="KW-1185">Reference proteome</keyword>
<feature type="domain" description="Cobalamin-independent methionine synthase MetE C-terminal/archaeal" evidence="1">
    <location>
        <begin position="11"/>
        <end position="351"/>
    </location>
</feature>
<reference evidence="2" key="1">
    <citation type="submission" date="2009-09" db="EMBL/GenBank/DDBJ databases">
        <authorList>
            <consortium name="The Broad Institute Genome Sequencing Platform"/>
            <person name="Ward D."/>
            <person name="Feldgarden M."/>
            <person name="Earl A."/>
            <person name="Young S.K."/>
            <person name="Zeng Q."/>
            <person name="Koehrsen M."/>
            <person name="Alvarado L."/>
            <person name="Berlin A."/>
            <person name="Bochicchio J."/>
            <person name="Borenstein D."/>
            <person name="Chapman S.B."/>
            <person name="Chen Z."/>
            <person name="Engels R."/>
            <person name="Freedman E."/>
            <person name="Gellesch M."/>
            <person name="Goldberg J."/>
            <person name="Griggs A."/>
            <person name="Gujja S."/>
            <person name="Heilman E."/>
            <person name="Heiman D."/>
            <person name="Hepburn T."/>
            <person name="Howarth C."/>
            <person name="Jen D."/>
            <person name="Larson L."/>
            <person name="Lewis B."/>
            <person name="Mehta T."/>
            <person name="Park D."/>
            <person name="Pearson M."/>
            <person name="Roberts A."/>
            <person name="Saif S."/>
            <person name="Shea T."/>
            <person name="Shenoy N."/>
            <person name="Sisk P."/>
            <person name="Stolte C."/>
            <person name="Sykes S."/>
            <person name="Thomson T."/>
            <person name="Walk T."/>
            <person name="White J."/>
            <person name="Yandava C."/>
            <person name="Sibley C.D."/>
            <person name="Field T.R."/>
            <person name="Grinwis M."/>
            <person name="Eshaghurshan C.S."/>
            <person name="Surette M.G."/>
            <person name="Haas B."/>
            <person name="Nusbaum C."/>
            <person name="Birren B."/>
        </authorList>
    </citation>
    <scope>NUCLEOTIDE SEQUENCE [LARGE SCALE GENOMIC DNA]</scope>
    <source>
        <strain evidence="2">ATCC 700633</strain>
    </source>
</reference>
<dbReference type="STRING" id="626369.HMPREF0446_01685"/>
<name>D0BP00_9LACT</name>
<dbReference type="PANTHER" id="PTHR43844">
    <property type="entry name" value="METHIONINE SYNTHASE"/>
    <property type="match status" value="1"/>
</dbReference>
<evidence type="ECO:0000259" key="1">
    <source>
        <dbReference type="Pfam" id="PF01717"/>
    </source>
</evidence>
<dbReference type="AlphaFoldDB" id="D0BP00"/>
<reference evidence="2" key="2">
    <citation type="submission" date="2011-10" db="EMBL/GenBank/DDBJ databases">
        <title>The Genome Sequence of Granulicatella elegans ATCC 700633.</title>
        <authorList>
            <consortium name="The Broad Institute Genome Sequencing Platform"/>
            <consortium name="The Broad Institute Genome Sequencing Center for Infectious Disease"/>
            <person name="Earl A."/>
            <person name="Ward D."/>
            <person name="Feldgarden M."/>
            <person name="Gevers D."/>
            <person name="Sibley C.D."/>
            <person name="Field T.R."/>
            <person name="Grinwis M."/>
            <person name="Eshaghurshan C.S."/>
            <person name="Surette M.G."/>
            <person name="Young S.K."/>
            <person name="Zeng Q."/>
            <person name="Gargeya S."/>
            <person name="Fitzgerald M."/>
            <person name="Haas B."/>
            <person name="Abouelleil A."/>
            <person name="Alvarado L."/>
            <person name="Arachchi H.M."/>
            <person name="Berlin A."/>
            <person name="Brown A."/>
            <person name="Chapman S.B."/>
            <person name="Chen Z."/>
            <person name="Dunbar C."/>
            <person name="Freedman E."/>
            <person name="Gearin G."/>
            <person name="Goldberg J."/>
            <person name="Griggs A."/>
            <person name="Gujja S."/>
            <person name="Heiman D."/>
            <person name="Howarth C."/>
            <person name="Larson L."/>
            <person name="Lui A."/>
            <person name="MacDonald P.J.P."/>
            <person name="Montmayeur A."/>
            <person name="Murphy C."/>
            <person name="Neiman D."/>
            <person name="Pearson M."/>
            <person name="Priest M."/>
            <person name="Roberts A."/>
            <person name="Saif S."/>
            <person name="Shea T."/>
            <person name="Shenoy N."/>
            <person name="Sisk P."/>
            <person name="Stolte C."/>
            <person name="Sykes S."/>
            <person name="Wortman J."/>
            <person name="Nusbaum C."/>
            <person name="Birren B."/>
        </authorList>
    </citation>
    <scope>NUCLEOTIDE SEQUENCE [LARGE SCALE GENOMIC DNA]</scope>
    <source>
        <strain evidence="2">ATCC 700633</strain>
    </source>
</reference>
<accession>D0BP00</accession>
<dbReference type="PANTHER" id="PTHR43844:SF1">
    <property type="entry name" value="METHIONINE SYNTHASE"/>
    <property type="match status" value="1"/>
</dbReference>
<comment type="caution">
    <text evidence="2">The sequence shown here is derived from an EMBL/GenBank/DDBJ whole genome shotgun (WGS) entry which is preliminary data.</text>
</comment>
<dbReference type="Pfam" id="PF01717">
    <property type="entry name" value="Meth_synt_2"/>
    <property type="match status" value="1"/>
</dbReference>
<dbReference type="SUPFAM" id="SSF51726">
    <property type="entry name" value="UROD/MetE-like"/>
    <property type="match status" value="1"/>
</dbReference>
<dbReference type="Gene3D" id="3.20.20.210">
    <property type="match status" value="1"/>
</dbReference>
<dbReference type="HOGENOM" id="CLU_058877_0_0_9"/>
<dbReference type="GO" id="GO:0003871">
    <property type="term" value="F:5-methyltetrahydropteroyltriglutamate-homocysteine S-methyltransferase activity"/>
    <property type="evidence" value="ECO:0007669"/>
    <property type="project" value="InterPro"/>
</dbReference>
<protein>
    <recommendedName>
        <fullName evidence="1">Cobalamin-independent methionine synthase MetE C-terminal/archaeal domain-containing protein</fullName>
    </recommendedName>
</protein>
<dbReference type="GO" id="GO:0009086">
    <property type="term" value="P:methionine biosynthetic process"/>
    <property type="evidence" value="ECO:0007669"/>
    <property type="project" value="InterPro"/>
</dbReference>
<evidence type="ECO:0000313" key="2">
    <source>
        <dbReference type="EMBL" id="EEW92279.1"/>
    </source>
</evidence>
<proteinExistence type="predicted"/>
<organism evidence="2 3">
    <name type="scientific">Granulicatella elegans ATCC 700633</name>
    <dbReference type="NCBI Taxonomy" id="626369"/>
    <lineage>
        <taxon>Bacteria</taxon>
        <taxon>Bacillati</taxon>
        <taxon>Bacillota</taxon>
        <taxon>Bacilli</taxon>
        <taxon>Lactobacillales</taxon>
        <taxon>Carnobacteriaceae</taxon>
        <taxon>Granulicatella</taxon>
    </lineage>
</organism>
<gene>
    <name evidence="2" type="ORF">HMPREF0446_01685</name>
</gene>
<dbReference type="EMBL" id="ACRF02000004">
    <property type="protein sequence ID" value="EEW92279.1"/>
    <property type="molecule type" value="Genomic_DNA"/>
</dbReference>
<dbReference type="RefSeq" id="WP_006703962.1">
    <property type="nucleotide sequence ID" value="NZ_KI391971.1"/>
</dbReference>
<dbReference type="CDD" id="cd03311">
    <property type="entry name" value="CIMS_C_terminal_like"/>
    <property type="match status" value="1"/>
</dbReference>
<dbReference type="Proteomes" id="UP000002939">
    <property type="component" value="Unassembled WGS sequence"/>
</dbReference>
<dbReference type="InterPro" id="IPR038071">
    <property type="entry name" value="UROD/MetE-like_sf"/>
</dbReference>
<dbReference type="NCBIfam" id="NF005085">
    <property type="entry name" value="PRK06520.1"/>
    <property type="match status" value="1"/>
</dbReference>
<evidence type="ECO:0000313" key="3">
    <source>
        <dbReference type="Proteomes" id="UP000002939"/>
    </source>
</evidence>
<sequence>MTKHAPFKFDTVGSFLRPENLKQAREEYEKGNFSYQELKNFEDAAIRDLVKKEIAAGYKGITDGEFRRAYWHLDFFWGLGGIKHVQAKTGYQFHDEVTKPDSATVVGTIHGRNHPFVAHYTFLRDLVADNDEVEARITIPSPSQFYFELIRDEEHVEQLNSVYSNFDDVVEDISKAYLEVIQQLFDEGLRTLQVDDCTWGILVDDNFLTLWGQGRDKEEVRRELAATFLRLNNAVYKNVPEGLVVNTHVCRGNFHSTWAASGGYASISDELFGEEEVNAYYLEFDTDRAGDFTPLAKVSGDKQVVLGLVTSKFGELESKEELISRIKEASQYIPLERLSLSTQCGFASTEEGNILTEEQQWAKLALIKEVAEEVWGTEN</sequence>
<dbReference type="OrthoDB" id="6430685at2"/>
<dbReference type="eggNOG" id="COG0620">
    <property type="taxonomic scope" value="Bacteria"/>
</dbReference>
<dbReference type="GO" id="GO:0008270">
    <property type="term" value="F:zinc ion binding"/>
    <property type="evidence" value="ECO:0007669"/>
    <property type="project" value="InterPro"/>
</dbReference>
<dbReference type="InterPro" id="IPR002629">
    <property type="entry name" value="Met_Synth_C/arc"/>
</dbReference>